<reference evidence="4" key="1">
    <citation type="journal article" date="2005" name="Nature">
        <title>The map-based sequence of the rice genome.</title>
        <authorList>
            <consortium name="International rice genome sequencing project (IRGSP)"/>
            <person name="Matsumoto T."/>
            <person name="Wu J."/>
            <person name="Kanamori H."/>
            <person name="Katayose Y."/>
            <person name="Fujisawa M."/>
            <person name="Namiki N."/>
            <person name="Mizuno H."/>
            <person name="Yamamoto K."/>
            <person name="Antonio B.A."/>
            <person name="Baba T."/>
            <person name="Sakata K."/>
            <person name="Nagamura Y."/>
            <person name="Aoki H."/>
            <person name="Arikawa K."/>
            <person name="Arita K."/>
            <person name="Bito T."/>
            <person name="Chiden Y."/>
            <person name="Fujitsuka N."/>
            <person name="Fukunaka R."/>
            <person name="Hamada M."/>
            <person name="Harada C."/>
            <person name="Hayashi A."/>
            <person name="Hijishita S."/>
            <person name="Honda M."/>
            <person name="Hosokawa S."/>
            <person name="Ichikawa Y."/>
            <person name="Idonuma A."/>
            <person name="Iijima M."/>
            <person name="Ikeda M."/>
            <person name="Ikeno M."/>
            <person name="Ito K."/>
            <person name="Ito S."/>
            <person name="Ito T."/>
            <person name="Ito Y."/>
            <person name="Ito Y."/>
            <person name="Iwabuchi A."/>
            <person name="Kamiya K."/>
            <person name="Karasawa W."/>
            <person name="Kurita K."/>
            <person name="Katagiri S."/>
            <person name="Kikuta A."/>
            <person name="Kobayashi H."/>
            <person name="Kobayashi N."/>
            <person name="Machita K."/>
            <person name="Maehara T."/>
            <person name="Masukawa M."/>
            <person name="Mizubayashi T."/>
            <person name="Mukai Y."/>
            <person name="Nagasaki H."/>
            <person name="Nagata Y."/>
            <person name="Naito S."/>
            <person name="Nakashima M."/>
            <person name="Nakama Y."/>
            <person name="Nakamichi Y."/>
            <person name="Nakamura M."/>
            <person name="Meguro A."/>
            <person name="Negishi M."/>
            <person name="Ohta I."/>
            <person name="Ohta T."/>
            <person name="Okamoto M."/>
            <person name="Ono N."/>
            <person name="Saji S."/>
            <person name="Sakaguchi M."/>
            <person name="Sakai K."/>
            <person name="Shibata M."/>
            <person name="Shimokawa T."/>
            <person name="Song J."/>
            <person name="Takazaki Y."/>
            <person name="Terasawa K."/>
            <person name="Tsugane M."/>
            <person name="Tsuji K."/>
            <person name="Ueda S."/>
            <person name="Waki K."/>
            <person name="Yamagata H."/>
            <person name="Yamamoto M."/>
            <person name="Yamamoto S."/>
            <person name="Yamane H."/>
            <person name="Yoshiki S."/>
            <person name="Yoshihara R."/>
            <person name="Yukawa K."/>
            <person name="Zhong H."/>
            <person name="Yano M."/>
            <person name="Yuan Q."/>
            <person name="Ouyang S."/>
            <person name="Liu J."/>
            <person name="Jones K.M."/>
            <person name="Gansberger K."/>
            <person name="Moffat K."/>
            <person name="Hill J."/>
            <person name="Bera J."/>
            <person name="Fadrosh D."/>
            <person name="Jin S."/>
            <person name="Johri S."/>
            <person name="Kim M."/>
            <person name="Overton L."/>
            <person name="Reardon M."/>
            <person name="Tsitrin T."/>
            <person name="Vuong H."/>
            <person name="Weaver B."/>
            <person name="Ciecko A."/>
            <person name="Tallon L."/>
            <person name="Jackson J."/>
            <person name="Pai G."/>
            <person name="Aken S.V."/>
            <person name="Utterback T."/>
            <person name="Reidmuller S."/>
            <person name="Feldblyum T."/>
            <person name="Hsiao J."/>
            <person name="Zismann V."/>
            <person name="Iobst S."/>
            <person name="de Vazeille A.R."/>
            <person name="Buell C.R."/>
            <person name="Ying K."/>
            <person name="Li Y."/>
            <person name="Lu T."/>
            <person name="Huang Y."/>
            <person name="Zhao Q."/>
            <person name="Feng Q."/>
            <person name="Zhang L."/>
            <person name="Zhu J."/>
            <person name="Weng Q."/>
            <person name="Mu J."/>
            <person name="Lu Y."/>
            <person name="Fan D."/>
            <person name="Liu Y."/>
            <person name="Guan J."/>
            <person name="Zhang Y."/>
            <person name="Yu S."/>
            <person name="Liu X."/>
            <person name="Zhang Y."/>
            <person name="Hong G."/>
            <person name="Han B."/>
            <person name="Choisne N."/>
            <person name="Demange N."/>
            <person name="Orjeda G."/>
            <person name="Samain S."/>
            <person name="Cattolico L."/>
            <person name="Pelletier E."/>
            <person name="Couloux A."/>
            <person name="Segurens B."/>
            <person name="Wincker P."/>
            <person name="D'Hont A."/>
            <person name="Scarpelli C."/>
            <person name="Weissenbach J."/>
            <person name="Salanoubat M."/>
            <person name="Quetier F."/>
            <person name="Yu Y."/>
            <person name="Kim H.R."/>
            <person name="Rambo T."/>
            <person name="Currie J."/>
            <person name="Collura K."/>
            <person name="Luo M."/>
            <person name="Yang T."/>
            <person name="Ammiraju J.S.S."/>
            <person name="Engler F."/>
            <person name="Soderlund C."/>
            <person name="Wing R.A."/>
            <person name="Palmer L.E."/>
            <person name="de la Bastide M."/>
            <person name="Spiegel L."/>
            <person name="Nascimento L."/>
            <person name="Zutavern T."/>
            <person name="O'Shaughnessy A."/>
            <person name="Dike S."/>
            <person name="Dedhia N."/>
            <person name="Preston R."/>
            <person name="Balija V."/>
            <person name="McCombie W.R."/>
            <person name="Chow T."/>
            <person name="Chen H."/>
            <person name="Chung M."/>
            <person name="Chen C."/>
            <person name="Shaw J."/>
            <person name="Wu H."/>
            <person name="Hsiao K."/>
            <person name="Chao Y."/>
            <person name="Chu M."/>
            <person name="Cheng C."/>
            <person name="Hour A."/>
            <person name="Lee P."/>
            <person name="Lin S."/>
            <person name="Lin Y."/>
            <person name="Liou J."/>
            <person name="Liu S."/>
            <person name="Hsing Y."/>
            <person name="Raghuvanshi S."/>
            <person name="Mohanty A."/>
            <person name="Bharti A.K."/>
            <person name="Gaur A."/>
            <person name="Gupta V."/>
            <person name="Kumar D."/>
            <person name="Ravi V."/>
            <person name="Vij S."/>
            <person name="Kapur A."/>
            <person name="Khurana P."/>
            <person name="Khurana P."/>
            <person name="Khurana J.P."/>
            <person name="Tyagi A.K."/>
            <person name="Gaikwad K."/>
            <person name="Singh A."/>
            <person name="Dalal V."/>
            <person name="Srivastava S."/>
            <person name="Dixit A."/>
            <person name="Pal A.K."/>
            <person name="Ghazi I.A."/>
            <person name="Yadav M."/>
            <person name="Pandit A."/>
            <person name="Bhargava A."/>
            <person name="Sureshbabu K."/>
            <person name="Batra K."/>
            <person name="Sharma T.R."/>
            <person name="Mohapatra T."/>
            <person name="Singh N.K."/>
            <person name="Messing J."/>
            <person name="Nelson A.B."/>
            <person name="Fuks G."/>
            <person name="Kavchok S."/>
            <person name="Keizer G."/>
            <person name="Linton E."/>
            <person name="Llaca V."/>
            <person name="Song R."/>
            <person name="Tanyolac B."/>
            <person name="Young S."/>
            <person name="Ho-Il K."/>
            <person name="Hahn J.H."/>
            <person name="Sangsakoo G."/>
            <person name="Vanavichit A."/>
            <person name="de Mattos Luiz.A.T."/>
            <person name="Zimmer P.D."/>
            <person name="Malone G."/>
            <person name="Dellagostin O."/>
            <person name="de Oliveira A.C."/>
            <person name="Bevan M."/>
            <person name="Bancroft I."/>
            <person name="Minx P."/>
            <person name="Cordum H."/>
            <person name="Wilson R."/>
            <person name="Cheng Z."/>
            <person name="Jin W."/>
            <person name="Jiang J."/>
            <person name="Leong S.A."/>
            <person name="Iwama H."/>
            <person name="Gojobori T."/>
            <person name="Itoh T."/>
            <person name="Niimura Y."/>
            <person name="Fujii Y."/>
            <person name="Habara T."/>
            <person name="Sakai H."/>
            <person name="Sato Y."/>
            <person name="Wilson G."/>
            <person name="Kumar K."/>
            <person name="McCouch S."/>
            <person name="Juretic N."/>
            <person name="Hoen D."/>
            <person name="Wright S."/>
            <person name="Bruskiewich R."/>
            <person name="Bureau T."/>
            <person name="Miyao A."/>
            <person name="Hirochika H."/>
            <person name="Nishikawa T."/>
            <person name="Kadowaki K."/>
            <person name="Sugiura M."/>
            <person name="Burr B."/>
            <person name="Sasaki T."/>
        </authorList>
    </citation>
    <scope>NUCLEOTIDE SEQUENCE [LARGE SCALE GENOMIC DNA]</scope>
    <source>
        <strain evidence="4">cv. Nipponbare</strain>
    </source>
</reference>
<feature type="region of interest" description="Disordered" evidence="1">
    <location>
        <begin position="278"/>
        <end position="300"/>
    </location>
</feature>
<evidence type="ECO:0000259" key="2">
    <source>
        <dbReference type="Pfam" id="PF20235"/>
    </source>
</evidence>
<proteinExistence type="predicted"/>
<dbReference type="Proteomes" id="UP000059680">
    <property type="component" value="Chromosome 8"/>
</dbReference>
<accession>A0A0N7KQ75</accession>
<dbReference type="FunCoup" id="A0A0N7KQ75">
    <property type="interactions" value="169"/>
</dbReference>
<keyword evidence="4" id="KW-1185">Reference proteome</keyword>
<dbReference type="AlphaFoldDB" id="A0A0N7KQ75"/>
<evidence type="ECO:0000313" key="3">
    <source>
        <dbReference type="EMBL" id="BAT06434.1"/>
    </source>
</evidence>
<feature type="domain" description="PIR2-like helical" evidence="2">
    <location>
        <begin position="54"/>
        <end position="206"/>
    </location>
</feature>
<dbReference type="Gramene" id="Os08t0535100-01">
    <property type="protein sequence ID" value="Os08t0535100-01"/>
    <property type="gene ID" value="Os08g0535100"/>
</dbReference>
<reference evidence="3 4" key="3">
    <citation type="journal article" date="2013" name="Rice">
        <title>Improvement of the Oryza sativa Nipponbare reference genome using next generation sequence and optical map data.</title>
        <authorList>
            <person name="Kawahara Y."/>
            <person name="de la Bastide M."/>
            <person name="Hamilton J.P."/>
            <person name="Kanamori H."/>
            <person name="McCombie W.R."/>
            <person name="Ouyang S."/>
            <person name="Schwartz D.C."/>
            <person name="Tanaka T."/>
            <person name="Wu J."/>
            <person name="Zhou S."/>
            <person name="Childs K.L."/>
            <person name="Davidson R.M."/>
            <person name="Lin H."/>
            <person name="Quesada-Ocampo L."/>
            <person name="Vaillancourt B."/>
            <person name="Sakai H."/>
            <person name="Lee S.S."/>
            <person name="Kim J."/>
            <person name="Numa H."/>
            <person name="Itoh T."/>
            <person name="Buell C.R."/>
            <person name="Matsumoto T."/>
        </authorList>
    </citation>
    <scope>NUCLEOTIDE SEQUENCE [LARGE SCALE GENOMIC DNA]</scope>
    <source>
        <strain evidence="4">cv. Nipponbare</strain>
    </source>
</reference>
<dbReference type="PaxDb" id="39947-A0A0N7KQ75"/>
<reference evidence="3 4" key="2">
    <citation type="journal article" date="2013" name="Plant Cell Physiol.">
        <title>Rice Annotation Project Database (RAP-DB): an integrative and interactive database for rice genomics.</title>
        <authorList>
            <person name="Sakai H."/>
            <person name="Lee S.S."/>
            <person name="Tanaka T."/>
            <person name="Numa H."/>
            <person name="Kim J."/>
            <person name="Kawahara Y."/>
            <person name="Wakimoto H."/>
            <person name="Yang C.C."/>
            <person name="Iwamoto M."/>
            <person name="Abe T."/>
            <person name="Yamada Y."/>
            <person name="Muto A."/>
            <person name="Inokuchi H."/>
            <person name="Ikemura T."/>
            <person name="Matsumoto T."/>
            <person name="Sasaki T."/>
            <person name="Itoh T."/>
        </authorList>
    </citation>
    <scope>NUCLEOTIDE SEQUENCE [LARGE SCALE GENOMIC DNA]</scope>
    <source>
        <strain evidence="4">cv. Nipponbare</strain>
    </source>
</reference>
<gene>
    <name evidence="3" type="ordered locus">Os08g0535100</name>
    <name evidence="3" type="ORF">OSNPB_080535100</name>
</gene>
<organism evidence="3 4">
    <name type="scientific">Oryza sativa subsp. japonica</name>
    <name type="common">Rice</name>
    <dbReference type="NCBI Taxonomy" id="39947"/>
    <lineage>
        <taxon>Eukaryota</taxon>
        <taxon>Viridiplantae</taxon>
        <taxon>Streptophyta</taxon>
        <taxon>Embryophyta</taxon>
        <taxon>Tracheophyta</taxon>
        <taxon>Spermatophyta</taxon>
        <taxon>Magnoliopsida</taxon>
        <taxon>Liliopsida</taxon>
        <taxon>Poales</taxon>
        <taxon>Poaceae</taxon>
        <taxon>BOP clade</taxon>
        <taxon>Oryzoideae</taxon>
        <taxon>Oryzeae</taxon>
        <taxon>Oryzinae</taxon>
        <taxon>Oryza</taxon>
        <taxon>Oryza sativa</taxon>
    </lineage>
</organism>
<dbReference type="InterPro" id="IPR046527">
    <property type="entry name" value="PIR2-like_helical"/>
</dbReference>
<feature type="compositionally biased region" description="Polar residues" evidence="1">
    <location>
        <begin position="278"/>
        <end position="293"/>
    </location>
</feature>
<dbReference type="Pfam" id="PF20235">
    <property type="entry name" value="PIR2-like_helical"/>
    <property type="match status" value="1"/>
</dbReference>
<evidence type="ECO:0000256" key="1">
    <source>
        <dbReference type="SAM" id="MobiDB-lite"/>
    </source>
</evidence>
<protein>
    <submittedName>
        <fullName evidence="3">Os08g0535100 protein</fullName>
    </submittedName>
</protein>
<feature type="region of interest" description="Disordered" evidence="1">
    <location>
        <begin position="106"/>
        <end position="126"/>
    </location>
</feature>
<dbReference type="EMBL" id="AP014964">
    <property type="protein sequence ID" value="BAT06434.1"/>
    <property type="molecule type" value="Genomic_DNA"/>
</dbReference>
<name>A0A0N7KQ75_ORYSJ</name>
<sequence length="300" mass="32050">MSATAKGGSDSSAGSSGSTPSSPATGRGGSDSSDANQPSPVKERGVVLSELLGHIHGYYKAALGRLPVEETPALIPPLLDAGVCFGLMDPISNIIVNTVSEPLLPDCTASEEEEEDGKSRKRKRGRDEAILSEIAADASCIRCFPPRMGRCETSPERRRNVPVAQRSLEGLVTFLICYFRHLPVSEALHYLLLTKADLLAAVHLIEYTRGIGGRLFPISSPTTEVALRCAAISASHPDPPAFAARSLSLASRLGDQPPRRFSPMDATCLLMPSTASTNFSRNLSRSHPTSRNLSGRRLFA</sequence>
<feature type="compositionally biased region" description="Low complexity" evidence="1">
    <location>
        <begin position="1"/>
        <end position="25"/>
    </location>
</feature>
<dbReference type="PANTHER" id="PTHR33120">
    <property type="entry name" value="EXPRESSED PROTEIN-RELATED"/>
    <property type="match status" value="1"/>
</dbReference>
<dbReference type="OMA" id="CEYWSHE"/>
<evidence type="ECO:0000313" key="4">
    <source>
        <dbReference type="Proteomes" id="UP000059680"/>
    </source>
</evidence>
<dbReference type="InParanoid" id="A0A0N7KQ75"/>
<dbReference type="eggNOG" id="ENOG502R1GV">
    <property type="taxonomic scope" value="Eukaryota"/>
</dbReference>
<feature type="region of interest" description="Disordered" evidence="1">
    <location>
        <begin position="1"/>
        <end position="42"/>
    </location>
</feature>